<reference evidence="1 2" key="1">
    <citation type="submission" date="2020-02" db="EMBL/GenBank/DDBJ databases">
        <authorList>
            <person name="Ma Q."/>
            <person name="Huang Y."/>
            <person name="Song X."/>
            <person name="Pei D."/>
        </authorList>
    </citation>
    <scope>NUCLEOTIDE SEQUENCE [LARGE SCALE GENOMIC DNA]</scope>
    <source>
        <strain evidence="1">Sxm20200214</strain>
        <tissue evidence="1">Leaf</tissue>
    </source>
</reference>
<comment type="caution">
    <text evidence="1">The sequence shown here is derived from an EMBL/GenBank/DDBJ whole genome shotgun (WGS) entry which is preliminary data.</text>
</comment>
<dbReference type="AlphaFoldDB" id="A0A8X7V550"/>
<dbReference type="OrthoDB" id="1655081at2759"/>
<evidence type="ECO:0000313" key="1">
    <source>
        <dbReference type="EMBL" id="KAG2302609.1"/>
    </source>
</evidence>
<dbReference type="Proteomes" id="UP000886595">
    <property type="component" value="Unassembled WGS sequence"/>
</dbReference>
<keyword evidence="2" id="KW-1185">Reference proteome</keyword>
<protein>
    <submittedName>
        <fullName evidence="1">Uncharacterized protein</fullName>
    </submittedName>
</protein>
<gene>
    <name evidence="1" type="ORF">Bca52824_031260</name>
</gene>
<accession>A0A8X7V550</accession>
<evidence type="ECO:0000313" key="2">
    <source>
        <dbReference type="Proteomes" id="UP000886595"/>
    </source>
</evidence>
<proteinExistence type="predicted"/>
<name>A0A8X7V550_BRACI</name>
<organism evidence="1 2">
    <name type="scientific">Brassica carinata</name>
    <name type="common">Ethiopian mustard</name>
    <name type="synonym">Abyssinian cabbage</name>
    <dbReference type="NCBI Taxonomy" id="52824"/>
    <lineage>
        <taxon>Eukaryota</taxon>
        <taxon>Viridiplantae</taxon>
        <taxon>Streptophyta</taxon>
        <taxon>Embryophyta</taxon>
        <taxon>Tracheophyta</taxon>
        <taxon>Spermatophyta</taxon>
        <taxon>Magnoliopsida</taxon>
        <taxon>eudicotyledons</taxon>
        <taxon>Gunneridae</taxon>
        <taxon>Pentapetalae</taxon>
        <taxon>rosids</taxon>
        <taxon>malvids</taxon>
        <taxon>Brassicales</taxon>
        <taxon>Brassicaceae</taxon>
        <taxon>Brassiceae</taxon>
        <taxon>Brassica</taxon>
    </lineage>
</organism>
<dbReference type="EMBL" id="JAAMPC010000007">
    <property type="protein sequence ID" value="KAG2302609.1"/>
    <property type="molecule type" value="Genomic_DNA"/>
</dbReference>
<sequence length="87" mass="9612">MISDVAAIPNINGWLCISFAKETPFLYLGRVLEGFGVGIISYTSQSFDVVVFSVKLSCPVALGDEIHHRGTVSHGAWMFRRDSWGLH</sequence>